<gene>
    <name evidence="3" type="ORF">SAMN05421737_107152</name>
</gene>
<dbReference type="PROSITE" id="PS00092">
    <property type="entry name" value="N6_MTASE"/>
    <property type="match status" value="1"/>
</dbReference>
<dbReference type="GO" id="GO:0008168">
    <property type="term" value="F:methyltransferase activity"/>
    <property type="evidence" value="ECO:0007669"/>
    <property type="project" value="UniProtKB-KW"/>
</dbReference>
<evidence type="ECO:0000313" key="4">
    <source>
        <dbReference type="Proteomes" id="UP000242662"/>
    </source>
</evidence>
<dbReference type="InterPro" id="IPR004398">
    <property type="entry name" value="RNA_MeTrfase_RsmD"/>
</dbReference>
<dbReference type="Proteomes" id="UP000242662">
    <property type="component" value="Unassembled WGS sequence"/>
</dbReference>
<protein>
    <submittedName>
        <fullName evidence="3">16S rRNA (Guanine(966)-N(2))-methyltransferase RsmD</fullName>
    </submittedName>
</protein>
<evidence type="ECO:0000313" key="3">
    <source>
        <dbReference type="EMBL" id="SDC34391.1"/>
    </source>
</evidence>
<dbReference type="Gene3D" id="3.40.50.150">
    <property type="entry name" value="Vaccinia Virus protein VP39"/>
    <property type="match status" value="1"/>
</dbReference>
<dbReference type="PANTHER" id="PTHR43542:SF1">
    <property type="entry name" value="METHYLTRANSFERASE"/>
    <property type="match status" value="1"/>
</dbReference>
<dbReference type="Pfam" id="PF03602">
    <property type="entry name" value="Cons_hypoth95"/>
    <property type="match status" value="1"/>
</dbReference>
<evidence type="ECO:0000256" key="1">
    <source>
        <dbReference type="ARBA" id="ARBA00022603"/>
    </source>
</evidence>
<dbReference type="SUPFAM" id="SSF53335">
    <property type="entry name" value="S-adenosyl-L-methionine-dependent methyltransferases"/>
    <property type="match status" value="1"/>
</dbReference>
<dbReference type="PANTHER" id="PTHR43542">
    <property type="entry name" value="METHYLTRANSFERASE"/>
    <property type="match status" value="1"/>
</dbReference>
<dbReference type="CDD" id="cd02440">
    <property type="entry name" value="AdoMet_MTases"/>
    <property type="match status" value="1"/>
</dbReference>
<proteinExistence type="predicted"/>
<keyword evidence="4" id="KW-1185">Reference proteome</keyword>
<sequence>MGDRMRIIAGVHKGLRLKAVPGSGTRPTTDKVKEALFSMIGPFFSGGKALDLYAGSGGLGIEALSRGMETCVFIDSAKQAIETIHTNLSHTKLIEQAEVYRNDASRALQALAKRDVQFSIVFLDPPYAKQSLEKLLSSIAEYNLLADEGIVVCEHDRAVSLQKCVGTLVCHREALYGQTVISLYRKEKKDDTCDLRREF</sequence>
<name>A0A1G6KUC9_9BACI</name>
<dbReference type="GO" id="GO:0031167">
    <property type="term" value="P:rRNA methylation"/>
    <property type="evidence" value="ECO:0007669"/>
    <property type="project" value="InterPro"/>
</dbReference>
<accession>A0A1G6KUC9</accession>
<dbReference type="STRING" id="1464122.SAMN05421737_107152"/>
<dbReference type="AlphaFoldDB" id="A0A1G6KUC9"/>
<dbReference type="GO" id="GO:0003676">
    <property type="term" value="F:nucleic acid binding"/>
    <property type="evidence" value="ECO:0007669"/>
    <property type="project" value="InterPro"/>
</dbReference>
<dbReference type="PIRSF" id="PIRSF004553">
    <property type="entry name" value="CHP00095"/>
    <property type="match status" value="1"/>
</dbReference>
<dbReference type="InterPro" id="IPR002052">
    <property type="entry name" value="DNA_methylase_N6_adenine_CS"/>
</dbReference>
<organism evidence="3 4">
    <name type="scientific">Shouchella lonarensis</name>
    <dbReference type="NCBI Taxonomy" id="1464122"/>
    <lineage>
        <taxon>Bacteria</taxon>
        <taxon>Bacillati</taxon>
        <taxon>Bacillota</taxon>
        <taxon>Bacilli</taxon>
        <taxon>Bacillales</taxon>
        <taxon>Bacillaceae</taxon>
        <taxon>Shouchella</taxon>
    </lineage>
</organism>
<dbReference type="EMBL" id="FMYM01000007">
    <property type="protein sequence ID" value="SDC34391.1"/>
    <property type="molecule type" value="Genomic_DNA"/>
</dbReference>
<dbReference type="NCBIfam" id="TIGR00095">
    <property type="entry name" value="16S rRNA (guanine(966)-N(2))-methyltransferase RsmD"/>
    <property type="match status" value="1"/>
</dbReference>
<reference evidence="4" key="1">
    <citation type="submission" date="2016-09" db="EMBL/GenBank/DDBJ databases">
        <authorList>
            <person name="Varghese N."/>
            <person name="Submissions S."/>
        </authorList>
    </citation>
    <scope>NUCLEOTIDE SEQUENCE [LARGE SCALE GENOMIC DNA]</scope>
    <source>
        <strain evidence="4">25nlg</strain>
    </source>
</reference>
<keyword evidence="1 3" id="KW-0489">Methyltransferase</keyword>
<keyword evidence="2 3" id="KW-0808">Transferase</keyword>
<dbReference type="InterPro" id="IPR029063">
    <property type="entry name" value="SAM-dependent_MTases_sf"/>
</dbReference>
<evidence type="ECO:0000256" key="2">
    <source>
        <dbReference type="ARBA" id="ARBA00022679"/>
    </source>
</evidence>